<dbReference type="HOGENOM" id="CLU_1379273_0_0_1"/>
<feature type="region of interest" description="Disordered" evidence="1">
    <location>
        <begin position="124"/>
        <end position="157"/>
    </location>
</feature>
<feature type="compositionally biased region" description="Basic and acidic residues" evidence="1">
    <location>
        <begin position="1"/>
        <end position="11"/>
    </location>
</feature>
<name>E3NEW6_CAERE</name>
<proteinExistence type="predicted"/>
<feature type="region of interest" description="Disordered" evidence="1">
    <location>
        <begin position="1"/>
        <end position="20"/>
    </location>
</feature>
<dbReference type="AlphaFoldDB" id="E3NEW6"/>
<accession>E3NEW6</accession>
<dbReference type="OrthoDB" id="5871067at2759"/>
<evidence type="ECO:0000256" key="1">
    <source>
        <dbReference type="SAM" id="MobiDB-lite"/>
    </source>
</evidence>
<gene>
    <name evidence="2" type="ORF">CRE_13731</name>
</gene>
<protein>
    <submittedName>
        <fullName evidence="2">Uncharacterized protein</fullName>
    </submittedName>
</protein>
<dbReference type="InParanoid" id="E3NEW6"/>
<evidence type="ECO:0000313" key="3">
    <source>
        <dbReference type="Proteomes" id="UP000008281"/>
    </source>
</evidence>
<sequence length="198" mass="22744">MDGAEDLERGRTSSSDYNLSYNHQHLDNQMDDTEGLATKWKRTKGVTLCLLRLERRRSERNRTNGIVYDAECVVVKSGEYSDDPCRGPKHMPNMIVAHMFCNECRGKAGFPNCEEPIIFSYKDDDDKEDYDDDDHRFAGEEEGSESDSECSMDEFESEERSKTLIKFSKFLMTDPRANGAYVINGGRYDHVMLMADMD</sequence>
<reference evidence="2" key="1">
    <citation type="submission" date="2007-07" db="EMBL/GenBank/DDBJ databases">
        <title>PCAP assembly of the Caenorhabditis remanei genome.</title>
        <authorList>
            <consortium name="The Caenorhabditis remanei Sequencing Consortium"/>
            <person name="Wilson R.K."/>
        </authorList>
    </citation>
    <scope>NUCLEOTIDE SEQUENCE [LARGE SCALE GENOMIC DNA]</scope>
    <source>
        <strain evidence="2">PB4641</strain>
    </source>
</reference>
<feature type="compositionally biased region" description="Acidic residues" evidence="1">
    <location>
        <begin position="140"/>
        <end position="157"/>
    </location>
</feature>
<dbReference type="Proteomes" id="UP000008281">
    <property type="component" value="Unassembled WGS sequence"/>
</dbReference>
<evidence type="ECO:0000313" key="2">
    <source>
        <dbReference type="EMBL" id="EFO95658.1"/>
    </source>
</evidence>
<keyword evidence="3" id="KW-1185">Reference proteome</keyword>
<dbReference type="EMBL" id="DS268628">
    <property type="protein sequence ID" value="EFO95658.1"/>
    <property type="molecule type" value="Genomic_DNA"/>
</dbReference>
<organism evidence="3">
    <name type="scientific">Caenorhabditis remanei</name>
    <name type="common">Caenorhabditis vulgaris</name>
    <dbReference type="NCBI Taxonomy" id="31234"/>
    <lineage>
        <taxon>Eukaryota</taxon>
        <taxon>Metazoa</taxon>
        <taxon>Ecdysozoa</taxon>
        <taxon>Nematoda</taxon>
        <taxon>Chromadorea</taxon>
        <taxon>Rhabditida</taxon>
        <taxon>Rhabditina</taxon>
        <taxon>Rhabditomorpha</taxon>
        <taxon>Rhabditoidea</taxon>
        <taxon>Rhabditidae</taxon>
        <taxon>Peloderinae</taxon>
        <taxon>Caenorhabditis</taxon>
    </lineage>
</organism>